<reference evidence="1" key="2">
    <citation type="submission" date="2021-03" db="UniProtKB">
        <authorList>
            <consortium name="EnsemblPlants"/>
        </authorList>
    </citation>
    <scope>IDENTIFICATION</scope>
</reference>
<name>A0A803QXM4_CANSA</name>
<reference evidence="1" key="1">
    <citation type="submission" date="2018-11" db="EMBL/GenBank/DDBJ databases">
        <authorList>
            <person name="Grassa J C."/>
        </authorList>
    </citation>
    <scope>NUCLEOTIDE SEQUENCE [LARGE SCALE GENOMIC DNA]</scope>
</reference>
<proteinExistence type="predicted"/>
<accession>A0A803QXM4</accession>
<dbReference type="EMBL" id="UZAU01000102">
    <property type="status" value="NOT_ANNOTATED_CDS"/>
    <property type="molecule type" value="Genomic_DNA"/>
</dbReference>
<dbReference type="Gramene" id="novel_model_263_5bd9a17a">
    <property type="protein sequence ID" value="cds.novel_model_263_5bd9a17a"/>
    <property type="gene ID" value="novel_gene_147_5bd9a17a"/>
</dbReference>
<dbReference type="Proteomes" id="UP000596661">
    <property type="component" value="Chromosome 2"/>
</dbReference>
<dbReference type="AlphaFoldDB" id="A0A803QXM4"/>
<keyword evidence="2" id="KW-1185">Reference proteome</keyword>
<dbReference type="EnsemblPlants" id="novel_model_263_5bd9a17a">
    <property type="protein sequence ID" value="cds.novel_model_263_5bd9a17a"/>
    <property type="gene ID" value="novel_gene_147_5bd9a17a"/>
</dbReference>
<protein>
    <submittedName>
        <fullName evidence="1">Uncharacterized protein</fullName>
    </submittedName>
</protein>
<organism evidence="1 2">
    <name type="scientific">Cannabis sativa</name>
    <name type="common">Hemp</name>
    <name type="synonym">Marijuana</name>
    <dbReference type="NCBI Taxonomy" id="3483"/>
    <lineage>
        <taxon>Eukaryota</taxon>
        <taxon>Viridiplantae</taxon>
        <taxon>Streptophyta</taxon>
        <taxon>Embryophyta</taxon>
        <taxon>Tracheophyta</taxon>
        <taxon>Spermatophyta</taxon>
        <taxon>Magnoliopsida</taxon>
        <taxon>eudicotyledons</taxon>
        <taxon>Gunneridae</taxon>
        <taxon>Pentapetalae</taxon>
        <taxon>rosids</taxon>
        <taxon>fabids</taxon>
        <taxon>Rosales</taxon>
        <taxon>Cannabaceae</taxon>
        <taxon>Cannabis</taxon>
    </lineage>
</organism>
<evidence type="ECO:0000313" key="1">
    <source>
        <dbReference type="EnsemblPlants" id="cds.novel_model_263_5bd9a17a"/>
    </source>
</evidence>
<sequence>MAADLAPFLKEYRIGRITTKPTKVYTNDDTQLQCHVRILKNFSKDVPNKLSYTAFSKKRK</sequence>
<evidence type="ECO:0000313" key="2">
    <source>
        <dbReference type="Proteomes" id="UP000596661"/>
    </source>
</evidence>